<evidence type="ECO:0000259" key="8">
    <source>
        <dbReference type="Pfam" id="PF04551"/>
    </source>
</evidence>
<evidence type="ECO:0000313" key="10">
    <source>
        <dbReference type="EMBL" id="MBF0969907.1"/>
    </source>
</evidence>
<dbReference type="GO" id="GO:0141197">
    <property type="term" value="F:4-hydroxy-3-methylbut-2-enyl-diphosphate synthase activity (flavodoxin)"/>
    <property type="evidence" value="ECO:0007669"/>
    <property type="project" value="UniProtKB-EC"/>
</dbReference>
<feature type="domain" description="IspG TIM-barrel" evidence="8">
    <location>
        <begin position="19"/>
        <end position="289"/>
    </location>
</feature>
<comment type="catalytic activity">
    <reaction evidence="7">
        <text>(2E)-4-hydroxy-3-methylbut-2-enyl diphosphate + oxidized [flavodoxin] + H2O + 2 H(+) = 2-C-methyl-D-erythritol 2,4-cyclic diphosphate + reduced [flavodoxin]</text>
        <dbReference type="Rhea" id="RHEA:43604"/>
        <dbReference type="Rhea" id="RHEA-COMP:10622"/>
        <dbReference type="Rhea" id="RHEA-COMP:10623"/>
        <dbReference type="ChEBI" id="CHEBI:15377"/>
        <dbReference type="ChEBI" id="CHEBI:15378"/>
        <dbReference type="ChEBI" id="CHEBI:57618"/>
        <dbReference type="ChEBI" id="CHEBI:58210"/>
        <dbReference type="ChEBI" id="CHEBI:58483"/>
        <dbReference type="ChEBI" id="CHEBI:128753"/>
        <dbReference type="EC" id="1.17.7.3"/>
    </reaction>
</comment>
<dbReference type="NCBIfam" id="NF002534">
    <property type="entry name" value="PRK02048.1"/>
    <property type="match status" value="1"/>
</dbReference>
<dbReference type="InterPro" id="IPR004588">
    <property type="entry name" value="IspG_bac-typ"/>
</dbReference>
<comment type="caution">
    <text evidence="10">The sequence shown here is derived from an EMBL/GenBank/DDBJ whole genome shotgun (WGS) entry which is preliminary data.</text>
</comment>
<dbReference type="GO" id="GO:0046429">
    <property type="term" value="F:4-hydroxy-3-methylbut-2-en-1-yl diphosphate synthase activity (ferredoxin)"/>
    <property type="evidence" value="ECO:0007669"/>
    <property type="project" value="UniProtKB-UniRule"/>
</dbReference>
<keyword evidence="2 7" id="KW-0479">Metal-binding</keyword>
<comment type="pathway">
    <text evidence="7">Isoprenoid biosynthesis; isopentenyl diphosphate biosynthesis via DXP pathway; isopentenyl diphosphate from 1-deoxy-D-xylulose 5-phosphate: step 5/6.</text>
</comment>
<evidence type="ECO:0000256" key="5">
    <source>
        <dbReference type="ARBA" id="ARBA00023014"/>
    </source>
</evidence>
<evidence type="ECO:0000313" key="11">
    <source>
        <dbReference type="Proteomes" id="UP000704068"/>
    </source>
</evidence>
<dbReference type="NCBIfam" id="TIGR00612">
    <property type="entry name" value="ispG_gcpE"/>
    <property type="match status" value="1"/>
</dbReference>
<feature type="domain" description="IspG C-terminal" evidence="9">
    <location>
        <begin position="533"/>
        <end position="622"/>
    </location>
</feature>
<comment type="similarity">
    <text evidence="7">Belongs to the IspG family.</text>
</comment>
<dbReference type="AlphaFoldDB" id="A0A929RY23"/>
<dbReference type="SUPFAM" id="SSF56014">
    <property type="entry name" value="Nitrite and sulphite reductase 4Fe-4S domain-like"/>
    <property type="match status" value="1"/>
</dbReference>
<dbReference type="PANTHER" id="PTHR30454">
    <property type="entry name" value="4-HYDROXY-3-METHYLBUT-2-EN-1-YL DIPHOSPHATE SYNTHASE"/>
    <property type="match status" value="1"/>
</dbReference>
<evidence type="ECO:0000256" key="3">
    <source>
        <dbReference type="ARBA" id="ARBA00023002"/>
    </source>
</evidence>
<dbReference type="GO" id="GO:0019288">
    <property type="term" value="P:isopentenyl diphosphate biosynthetic process, methylerythritol 4-phosphate pathway"/>
    <property type="evidence" value="ECO:0007669"/>
    <property type="project" value="UniProtKB-UniRule"/>
</dbReference>
<evidence type="ECO:0000259" key="9">
    <source>
        <dbReference type="Pfam" id="PF26540"/>
    </source>
</evidence>
<evidence type="ECO:0000256" key="6">
    <source>
        <dbReference type="ARBA" id="ARBA00023229"/>
    </source>
</evidence>
<dbReference type="InterPro" id="IPR045854">
    <property type="entry name" value="NO2/SO3_Rdtase_4Fe4S_sf"/>
</dbReference>
<dbReference type="Pfam" id="PF26540">
    <property type="entry name" value="GcpE_C"/>
    <property type="match status" value="1"/>
</dbReference>
<dbReference type="InterPro" id="IPR058579">
    <property type="entry name" value="IspG_C"/>
</dbReference>
<keyword evidence="6 7" id="KW-0414">Isoprene biosynthesis</keyword>
<dbReference type="FunFam" id="3.20.20.20:FF:000005">
    <property type="entry name" value="4-hydroxy-3-methylbut-2-en-1-yl diphosphate synthase (flavodoxin)"/>
    <property type="match status" value="1"/>
</dbReference>
<dbReference type="GO" id="GO:0005506">
    <property type="term" value="F:iron ion binding"/>
    <property type="evidence" value="ECO:0007669"/>
    <property type="project" value="InterPro"/>
</dbReference>
<comment type="cofactor">
    <cofactor evidence="7">
        <name>[4Fe-4S] cluster</name>
        <dbReference type="ChEBI" id="CHEBI:49883"/>
    </cofactor>
    <text evidence="7">Binds 1 [4Fe-4S] cluster.</text>
</comment>
<keyword evidence="1 7" id="KW-0004">4Fe-4S</keyword>
<keyword evidence="4 7" id="KW-0408">Iron</keyword>
<gene>
    <name evidence="7" type="primary">ispG</name>
    <name evidence="10" type="ORF">HXK21_02535</name>
</gene>
<dbReference type="PIRSF" id="PIRSF037336">
    <property type="entry name" value="IspG_like"/>
    <property type="match status" value="1"/>
</dbReference>
<proteinExistence type="inferred from homology"/>
<dbReference type="Proteomes" id="UP000704068">
    <property type="component" value="Unassembled WGS sequence"/>
</dbReference>
<dbReference type="InterPro" id="IPR011005">
    <property type="entry name" value="Dihydropteroate_synth-like_sf"/>
</dbReference>
<keyword evidence="3 7" id="KW-0560">Oxidoreductase</keyword>
<dbReference type="EC" id="1.17.7.3" evidence="7"/>
<evidence type="ECO:0000256" key="4">
    <source>
        <dbReference type="ARBA" id="ARBA00023004"/>
    </source>
</evidence>
<accession>A0A929RY23</accession>
<evidence type="ECO:0000256" key="7">
    <source>
        <dbReference type="HAMAP-Rule" id="MF_00159"/>
    </source>
</evidence>
<feature type="binding site" evidence="7">
    <location>
        <position position="578"/>
    </location>
    <ligand>
        <name>[4Fe-4S] cluster</name>
        <dbReference type="ChEBI" id="CHEBI:49883"/>
    </ligand>
</feature>
<dbReference type="RefSeq" id="WP_303763089.1">
    <property type="nucleotide sequence ID" value="NZ_JABZGR010000004.1"/>
</dbReference>
<name>A0A929RY23_9BACT</name>
<reference evidence="10" key="1">
    <citation type="submission" date="2020-04" db="EMBL/GenBank/DDBJ databases">
        <title>Deep metagenomics examines the oral microbiome during advanced dental caries in children, revealing novel taxa and co-occurrences with host molecules.</title>
        <authorList>
            <person name="Baker J.L."/>
            <person name="Morton J.T."/>
            <person name="Dinis M."/>
            <person name="Alvarez R."/>
            <person name="Tran N.C."/>
            <person name="Knight R."/>
            <person name="Edlund A."/>
        </authorList>
    </citation>
    <scope>NUCLEOTIDE SEQUENCE</scope>
    <source>
        <strain evidence="10">JCVI_34_bin.1</strain>
    </source>
</reference>
<dbReference type="InterPro" id="IPR058578">
    <property type="entry name" value="IspG_TIM"/>
</dbReference>
<organism evidence="10 11">
    <name type="scientific">Alloprevotella tannerae</name>
    <dbReference type="NCBI Taxonomy" id="76122"/>
    <lineage>
        <taxon>Bacteria</taxon>
        <taxon>Pseudomonadati</taxon>
        <taxon>Bacteroidota</taxon>
        <taxon>Bacteroidia</taxon>
        <taxon>Bacteroidales</taxon>
        <taxon>Prevotellaceae</taxon>
        <taxon>Alloprevotella</taxon>
    </lineage>
</organism>
<evidence type="ECO:0000256" key="2">
    <source>
        <dbReference type="ARBA" id="ARBA00022723"/>
    </source>
</evidence>
<evidence type="ECO:0000256" key="1">
    <source>
        <dbReference type="ARBA" id="ARBA00022485"/>
    </source>
</evidence>
<sequence>MQKYHCGAELFNYTPRASHEVKVGNRPMGGPSNPIRLQSMTTTKTTDTAESVAQTERIVAAGADYVRLTTQGLREAENLRNIKAGLQADGVDVPLVADVHFNPAVADAAAAIVEGVRINPGNYVDPARTFRHLEYTDEEYAAELDRLEARFKQLLAICRQHHTALRIGVNHGSLSDRIMSRYGDTPAGIVESCMEFLRICVRENFRDVVISIKASNTVVMVRSVRLLCAVMEREGMDFPLHLGVTEAGEGEDGRIKSAAGIGALLADGLGDTIRVSLSEAPEAEIPVAYKLAAHVVERAGHPFIPGRAFPGFDYVFPDRRPTIAVGNIGGTHPPVVISTRLDGDTHFGATLPDYVYAGRQLPAAEQRKAGVKYIIDADLWAGEPDTYPVFTTETLPFVGMCRAKMKFLFLTYPALGEEVKACLRHHPEMVIIAQSNHANRLGEQRALVHELWSENLSTPVIIFLQSAFGENQREDFQISHAADAGALFFDGLADGLMLFNTTPEGHRPLAHDLQDDTAFGILQATRQRTTKTEYISCPGCGRTLYDLQQTIARIKAETGHLKSLKIGIMGCIVNGPGEMADADYGYVGAGPEKVSLYRGKVCVEKNIPQADAVKRLLDLIEKDRARNADTQTD</sequence>
<dbReference type="EMBL" id="JABZGR010000004">
    <property type="protein sequence ID" value="MBF0969907.1"/>
    <property type="molecule type" value="Genomic_DNA"/>
</dbReference>
<dbReference type="GO" id="GO:0051539">
    <property type="term" value="F:4 iron, 4 sulfur cluster binding"/>
    <property type="evidence" value="ECO:0007669"/>
    <property type="project" value="UniProtKB-UniRule"/>
</dbReference>
<dbReference type="PANTHER" id="PTHR30454:SF0">
    <property type="entry name" value="4-HYDROXY-3-METHYLBUT-2-EN-1-YL DIPHOSPHATE SYNTHASE (FERREDOXIN), CHLOROPLASTIC"/>
    <property type="match status" value="1"/>
</dbReference>
<comment type="function">
    <text evidence="7">Converts 2C-methyl-D-erythritol 2,4-cyclodiphosphate (ME-2,4cPP) into 1-hydroxy-2-methyl-2-(E)-butenyl 4-diphosphate.</text>
</comment>
<feature type="binding site" evidence="7">
    <location>
        <position position="537"/>
    </location>
    <ligand>
        <name>[4Fe-4S] cluster</name>
        <dbReference type="ChEBI" id="CHEBI:49883"/>
    </ligand>
</feature>
<dbReference type="Pfam" id="PF04551">
    <property type="entry name" value="GcpE"/>
    <property type="match status" value="1"/>
</dbReference>
<dbReference type="Gene3D" id="3.30.413.10">
    <property type="entry name" value="Sulfite Reductase Hemoprotein, domain 1"/>
    <property type="match status" value="1"/>
</dbReference>
<dbReference type="InterPro" id="IPR017178">
    <property type="entry name" value="IspG_atypical"/>
</dbReference>
<keyword evidence="5 7" id="KW-0411">Iron-sulfur</keyword>
<feature type="binding site" evidence="7">
    <location>
        <position position="571"/>
    </location>
    <ligand>
        <name>[4Fe-4S] cluster</name>
        <dbReference type="ChEBI" id="CHEBI:49883"/>
    </ligand>
</feature>
<dbReference type="Gene3D" id="3.20.20.20">
    <property type="entry name" value="Dihydropteroate synthase-like"/>
    <property type="match status" value="1"/>
</dbReference>
<feature type="binding site" evidence="7">
    <location>
        <position position="540"/>
    </location>
    <ligand>
        <name>[4Fe-4S] cluster</name>
        <dbReference type="ChEBI" id="CHEBI:49883"/>
    </ligand>
</feature>
<dbReference type="GO" id="GO:0016114">
    <property type="term" value="P:terpenoid biosynthetic process"/>
    <property type="evidence" value="ECO:0007669"/>
    <property type="project" value="InterPro"/>
</dbReference>
<dbReference type="HAMAP" id="MF_00159">
    <property type="entry name" value="IspG"/>
    <property type="match status" value="1"/>
</dbReference>
<protein>
    <recommendedName>
        <fullName evidence="7">4-hydroxy-3-methylbut-2-en-1-yl diphosphate synthase (flavodoxin)</fullName>
        <ecNumber evidence="7">1.17.7.3</ecNumber>
    </recommendedName>
    <alternativeName>
        <fullName evidence="7">1-hydroxy-2-methyl-2-(E)-butenyl 4-diphosphate synthase</fullName>
    </alternativeName>
</protein>